<dbReference type="Pfam" id="PF01610">
    <property type="entry name" value="DDE_Tnp_ISL3"/>
    <property type="match status" value="1"/>
</dbReference>
<dbReference type="AlphaFoldDB" id="A0A0F7F861"/>
<accession>A0A0F7F861</accession>
<reference evidence="2 3" key="1">
    <citation type="submission" date="2015-03" db="EMBL/GenBank/DDBJ databases">
        <authorList>
            <person name="Abdul Halim M."/>
        </authorList>
    </citation>
    <scope>NUCLEOTIDE SEQUENCE [LARGE SCALE GENOMIC DNA]</scope>
    <source>
        <strain evidence="2 3">ATCC 35681</strain>
    </source>
</reference>
<name>A0A0F7F861_PAEDU</name>
<protein>
    <recommendedName>
        <fullName evidence="1">Transposase IS204/IS1001/IS1096/IS1165 DDE domain-containing protein</fullName>
    </recommendedName>
</protein>
<evidence type="ECO:0000313" key="3">
    <source>
        <dbReference type="Proteomes" id="UP000034189"/>
    </source>
</evidence>
<dbReference type="HOGENOM" id="CLU_2956189_0_0_9"/>
<evidence type="ECO:0000259" key="1">
    <source>
        <dbReference type="Pfam" id="PF01610"/>
    </source>
</evidence>
<organism evidence="2 3">
    <name type="scientific">Paenibacillus durus ATCC 35681</name>
    <dbReference type="NCBI Taxonomy" id="1333534"/>
    <lineage>
        <taxon>Bacteria</taxon>
        <taxon>Bacillati</taxon>
        <taxon>Bacillota</taxon>
        <taxon>Bacilli</taxon>
        <taxon>Bacillales</taxon>
        <taxon>Paenibacillaceae</taxon>
        <taxon>Paenibacillus</taxon>
    </lineage>
</organism>
<reference evidence="2 3" key="2">
    <citation type="journal article" date="2016" name="Genome Announc.">
        <title>Genome Sequence of a Gram-Positive Diazotroph, Paenibacillus durus Type Strain ATCC 35681.</title>
        <authorList>
            <person name="Halim M.A."/>
            <person name="Rahman A.Y."/>
            <person name="Sim K.S."/>
            <person name="Yam H.C."/>
            <person name="Rahim A.A."/>
            <person name="Ghazali A.H."/>
            <person name="Najimudin N."/>
        </authorList>
    </citation>
    <scope>NUCLEOTIDE SEQUENCE [LARGE SCALE GENOMIC DNA]</scope>
    <source>
        <strain evidence="2 3">ATCC 35681</strain>
    </source>
</reference>
<feature type="domain" description="Transposase IS204/IS1001/IS1096/IS1165 DDE" evidence="1">
    <location>
        <begin position="1"/>
        <end position="55"/>
    </location>
</feature>
<dbReference type="Proteomes" id="UP000034189">
    <property type="component" value="Chromosome"/>
</dbReference>
<gene>
    <name evidence="2" type="ORF">VK70_04155</name>
</gene>
<dbReference type="InterPro" id="IPR002560">
    <property type="entry name" value="Transposase_DDE"/>
</dbReference>
<dbReference type="OrthoDB" id="6197054at2"/>
<dbReference type="PATRIC" id="fig|1333534.5.peg.906"/>
<dbReference type="RefSeq" id="WP_025693968.1">
    <property type="nucleotide sequence ID" value="NZ_CP011114.1"/>
</dbReference>
<sequence length="59" mass="7145">MKLINEAVDEFRREEQKEVFELKKTRYVWLKNESNLTEGQKQMMLKLKDMNLQTGKRIG</sequence>
<proteinExistence type="predicted"/>
<evidence type="ECO:0000313" key="2">
    <source>
        <dbReference type="EMBL" id="AKG33877.1"/>
    </source>
</evidence>
<dbReference type="EMBL" id="CP011114">
    <property type="protein sequence ID" value="AKG33877.1"/>
    <property type="molecule type" value="Genomic_DNA"/>
</dbReference>